<keyword evidence="1 3" id="KW-0547">Nucleotide-binding</keyword>
<dbReference type="PANTHER" id="PTHR44329">
    <property type="entry name" value="SERINE/THREONINE-PROTEIN KINASE TNNI3K-RELATED"/>
    <property type="match status" value="1"/>
</dbReference>
<reference evidence="7" key="2">
    <citation type="submission" date="2024-06" db="UniProtKB">
        <authorList>
            <consortium name="EnsemblMetazoa"/>
        </authorList>
    </citation>
    <scope>IDENTIFICATION</scope>
</reference>
<evidence type="ECO:0000256" key="1">
    <source>
        <dbReference type="ARBA" id="ARBA00022741"/>
    </source>
</evidence>
<feature type="domain" description="Protein kinase" evidence="6">
    <location>
        <begin position="12"/>
        <end position="278"/>
    </location>
</feature>
<keyword evidence="8" id="KW-1185">Reference proteome</keyword>
<evidence type="ECO:0000256" key="4">
    <source>
        <dbReference type="SAM" id="Coils"/>
    </source>
</evidence>
<evidence type="ECO:0000313" key="8">
    <source>
        <dbReference type="Proteomes" id="UP000007879"/>
    </source>
</evidence>
<keyword evidence="5" id="KW-0472">Membrane</keyword>
<dbReference type="KEGG" id="aqu:105314752"/>
<evidence type="ECO:0000256" key="3">
    <source>
        <dbReference type="PROSITE-ProRule" id="PRU10141"/>
    </source>
</evidence>
<dbReference type="InterPro" id="IPR001245">
    <property type="entry name" value="Ser-Thr/Tyr_kinase_cat_dom"/>
</dbReference>
<protein>
    <recommendedName>
        <fullName evidence="6">Protein kinase domain-containing protein</fullName>
    </recommendedName>
</protein>
<dbReference type="InterPro" id="IPR051681">
    <property type="entry name" value="Ser/Thr_Kinases-Pseudokinases"/>
</dbReference>
<dbReference type="AlphaFoldDB" id="A0AAN0JQV6"/>
<sequence length="443" mass="51174">MEIESLLLKNVCETGRKLGHGAYGVVTEVKVNETICAAKKLHDIIVQESTLQKFNEEILLHSQQRHPNIVQLIGVYYPPRSQVPMLVMEYLPFTLRESLEHDGLPLQMKYSILSDVAKGLCYLHSNSPPIVHRDLTANNVLLTSFYVAKISDLGVSRLVGKFKSHQKLTQAPGNAIVMPPEALAAKPVYNEKVDVFSYGCLILHILTCQFPEPTDAFVQYFRIWQSKVAEWDRRSKYIQKIPEDEKELLPLAKQCLQDRPYSRPDMLTVLQAVEEKCIRSRSGKTLLDKIHEKEEIIKIIRSDFTNKILAKSDEIYKTKMQLEKISKEKERLISDIEALKRSELKSKIRMLERENELHEAMRLVLIDREVREQDYQALKRQKEVQTWLGRGVQLLIFLISVLMVFFSIIISVCLTNVSVGFLIMIGAILLYGFYSIYCYYYDN</sequence>
<accession>A0AAN0JQV6</accession>
<feature type="transmembrane region" description="Helical" evidence="5">
    <location>
        <begin position="418"/>
        <end position="440"/>
    </location>
</feature>
<dbReference type="GO" id="GO:0005524">
    <property type="term" value="F:ATP binding"/>
    <property type="evidence" value="ECO:0007669"/>
    <property type="project" value="UniProtKB-UniRule"/>
</dbReference>
<dbReference type="GO" id="GO:0097527">
    <property type="term" value="P:necroptotic signaling pathway"/>
    <property type="evidence" value="ECO:0007669"/>
    <property type="project" value="TreeGrafter"/>
</dbReference>
<reference evidence="8" key="1">
    <citation type="journal article" date="2010" name="Nature">
        <title>The Amphimedon queenslandica genome and the evolution of animal complexity.</title>
        <authorList>
            <person name="Srivastava M."/>
            <person name="Simakov O."/>
            <person name="Chapman J."/>
            <person name="Fahey B."/>
            <person name="Gauthier M.E."/>
            <person name="Mitros T."/>
            <person name="Richards G.S."/>
            <person name="Conaco C."/>
            <person name="Dacre M."/>
            <person name="Hellsten U."/>
            <person name="Larroux C."/>
            <person name="Putnam N.H."/>
            <person name="Stanke M."/>
            <person name="Adamska M."/>
            <person name="Darling A."/>
            <person name="Degnan S.M."/>
            <person name="Oakley T.H."/>
            <person name="Plachetzki D.C."/>
            <person name="Zhai Y."/>
            <person name="Adamski M."/>
            <person name="Calcino A."/>
            <person name="Cummins S.F."/>
            <person name="Goodstein D.M."/>
            <person name="Harris C."/>
            <person name="Jackson D.J."/>
            <person name="Leys S.P."/>
            <person name="Shu S."/>
            <person name="Woodcroft B.J."/>
            <person name="Vervoort M."/>
            <person name="Kosik K.S."/>
            <person name="Manning G."/>
            <person name="Degnan B.M."/>
            <person name="Rokhsar D.S."/>
        </authorList>
    </citation>
    <scope>NUCLEOTIDE SEQUENCE [LARGE SCALE GENOMIC DNA]</scope>
</reference>
<dbReference type="PROSITE" id="PS50011">
    <property type="entry name" value="PROTEIN_KINASE_DOM"/>
    <property type="match status" value="1"/>
</dbReference>
<dbReference type="Pfam" id="PF07714">
    <property type="entry name" value="PK_Tyr_Ser-Thr"/>
    <property type="match status" value="1"/>
</dbReference>
<keyword evidence="2 3" id="KW-0067">ATP-binding</keyword>
<dbReference type="PANTHER" id="PTHR44329:SF298">
    <property type="entry name" value="MIXED LINEAGE KINASE DOMAIN-LIKE PROTEIN"/>
    <property type="match status" value="1"/>
</dbReference>
<dbReference type="Proteomes" id="UP000007879">
    <property type="component" value="Unassembled WGS sequence"/>
</dbReference>
<organism evidence="7 8">
    <name type="scientific">Amphimedon queenslandica</name>
    <name type="common">Sponge</name>
    <dbReference type="NCBI Taxonomy" id="400682"/>
    <lineage>
        <taxon>Eukaryota</taxon>
        <taxon>Metazoa</taxon>
        <taxon>Porifera</taxon>
        <taxon>Demospongiae</taxon>
        <taxon>Heteroscleromorpha</taxon>
        <taxon>Haplosclerida</taxon>
        <taxon>Niphatidae</taxon>
        <taxon>Amphimedon</taxon>
    </lineage>
</organism>
<proteinExistence type="predicted"/>
<dbReference type="GeneID" id="105314752"/>
<dbReference type="Gene3D" id="1.10.510.10">
    <property type="entry name" value="Transferase(Phosphotransferase) domain 1"/>
    <property type="match status" value="1"/>
</dbReference>
<dbReference type="InterPro" id="IPR008266">
    <property type="entry name" value="Tyr_kinase_AS"/>
</dbReference>
<dbReference type="RefSeq" id="XP_019859218.1">
    <property type="nucleotide sequence ID" value="XM_020003659.1"/>
</dbReference>
<keyword evidence="5" id="KW-1133">Transmembrane helix</keyword>
<dbReference type="InterPro" id="IPR000719">
    <property type="entry name" value="Prot_kinase_dom"/>
</dbReference>
<feature type="coiled-coil region" evidence="4">
    <location>
        <begin position="322"/>
        <end position="361"/>
    </location>
</feature>
<dbReference type="GO" id="GO:0004672">
    <property type="term" value="F:protein kinase activity"/>
    <property type="evidence" value="ECO:0007669"/>
    <property type="project" value="InterPro"/>
</dbReference>
<feature type="transmembrane region" description="Helical" evidence="5">
    <location>
        <begin position="387"/>
        <end position="412"/>
    </location>
</feature>
<dbReference type="SUPFAM" id="SSF56112">
    <property type="entry name" value="Protein kinase-like (PK-like)"/>
    <property type="match status" value="1"/>
</dbReference>
<keyword evidence="4" id="KW-0175">Coiled coil</keyword>
<dbReference type="PROSITE" id="PS00109">
    <property type="entry name" value="PROTEIN_KINASE_TYR"/>
    <property type="match status" value="1"/>
</dbReference>
<dbReference type="InterPro" id="IPR017441">
    <property type="entry name" value="Protein_kinase_ATP_BS"/>
</dbReference>
<feature type="binding site" evidence="3">
    <location>
        <position position="40"/>
    </location>
    <ligand>
        <name>ATP</name>
        <dbReference type="ChEBI" id="CHEBI:30616"/>
    </ligand>
</feature>
<dbReference type="PROSITE" id="PS00107">
    <property type="entry name" value="PROTEIN_KINASE_ATP"/>
    <property type="match status" value="1"/>
</dbReference>
<evidence type="ECO:0000313" key="7">
    <source>
        <dbReference type="EnsemblMetazoa" id="XP_019859218.1"/>
    </source>
</evidence>
<evidence type="ECO:0000256" key="2">
    <source>
        <dbReference type="ARBA" id="ARBA00022840"/>
    </source>
</evidence>
<keyword evidence="5" id="KW-0812">Transmembrane</keyword>
<name>A0AAN0JQV6_AMPQE</name>
<dbReference type="InterPro" id="IPR011009">
    <property type="entry name" value="Kinase-like_dom_sf"/>
</dbReference>
<dbReference type="EnsemblMetazoa" id="XM_020003659.1">
    <property type="protein sequence ID" value="XP_019859218.1"/>
    <property type="gene ID" value="LOC105314752"/>
</dbReference>
<evidence type="ECO:0000256" key="5">
    <source>
        <dbReference type="SAM" id="Phobius"/>
    </source>
</evidence>
<evidence type="ECO:0000259" key="6">
    <source>
        <dbReference type="PROSITE" id="PS50011"/>
    </source>
</evidence>